<organism evidence="1 2">
    <name type="scientific">Bradyrhizobium ivorense</name>
    <dbReference type="NCBI Taxonomy" id="2511166"/>
    <lineage>
        <taxon>Bacteria</taxon>
        <taxon>Pseudomonadati</taxon>
        <taxon>Pseudomonadota</taxon>
        <taxon>Alphaproteobacteria</taxon>
        <taxon>Hyphomicrobiales</taxon>
        <taxon>Nitrobacteraceae</taxon>
        <taxon>Bradyrhizobium</taxon>
    </lineage>
</organism>
<dbReference type="EMBL" id="CAADFC020000011">
    <property type="protein sequence ID" value="VIO70524.1"/>
    <property type="molecule type" value="Genomic_DNA"/>
</dbReference>
<comment type="caution">
    <text evidence="1">The sequence shown here is derived from an EMBL/GenBank/DDBJ whole genome shotgun (WGS) entry which is preliminary data.</text>
</comment>
<proteinExistence type="predicted"/>
<sequence>MVGQKGKVERFLSSHPVFTRTEFRKTVSPGQPLSSSDSLLKYHAASGRVRHVAPGVYAFVPPHLDPANFRPDRILVASRIRADGVVAYHTALELHGLAYSESSQTQLLSGGRPGEMKTLVGPVRFVAQPASLRRRSEEMSGTITMDRRGLDVIATGVERTLVDCIERPDLTGGVEELANALHSVKAFDVGKFAKFALDRDNQTLVGVCGAWLESRKDDLFVDTQVLDELKSAAPPAPRPALGSDAKGRAMEGWNVVLPPDFLNPSFEGMSPEIMP</sequence>
<reference evidence="1" key="1">
    <citation type="submission" date="2019-02" db="EMBL/GenBank/DDBJ databases">
        <authorList>
            <person name="Pothier F.J."/>
        </authorList>
    </citation>
    <scope>NUCLEOTIDE SEQUENCE</scope>
    <source>
        <strain evidence="1">CI-1B</strain>
    </source>
</reference>
<dbReference type="Proteomes" id="UP000328092">
    <property type="component" value="Unassembled WGS sequence"/>
</dbReference>
<accession>A0A508T9H9</accession>
<dbReference type="OrthoDB" id="42441at2"/>
<keyword evidence="2" id="KW-1185">Reference proteome</keyword>
<evidence type="ECO:0000313" key="2">
    <source>
        <dbReference type="Proteomes" id="UP000328092"/>
    </source>
</evidence>
<name>A0A508T9H9_9BRAD</name>
<protein>
    <recommendedName>
        <fullName evidence="3">Transcriptional regulator</fullName>
    </recommendedName>
</protein>
<evidence type="ECO:0008006" key="3">
    <source>
        <dbReference type="Google" id="ProtNLM"/>
    </source>
</evidence>
<dbReference type="RefSeq" id="WP_139860276.1">
    <property type="nucleotide sequence ID" value="NZ_CAADFC020000011.1"/>
</dbReference>
<dbReference type="AlphaFoldDB" id="A0A508T9H9"/>
<evidence type="ECO:0000313" key="1">
    <source>
        <dbReference type="EMBL" id="VIO70524.1"/>
    </source>
</evidence>
<gene>
    <name evidence="1" type="ORF">CI1B_31780</name>
</gene>